<name>A0A448DW64_PSEFL</name>
<dbReference type="EMBL" id="LR134318">
    <property type="protein sequence ID" value="VEF11027.1"/>
    <property type="molecule type" value="Genomic_DNA"/>
</dbReference>
<reference evidence="1 2" key="1">
    <citation type="submission" date="2018-12" db="EMBL/GenBank/DDBJ databases">
        <authorList>
            <consortium name="Pathogen Informatics"/>
        </authorList>
    </citation>
    <scope>NUCLEOTIDE SEQUENCE [LARGE SCALE GENOMIC DNA]</scope>
    <source>
        <strain evidence="1 2">NCTC9428</strain>
    </source>
</reference>
<organism evidence="1 2">
    <name type="scientific">Pseudomonas fluorescens</name>
    <dbReference type="NCBI Taxonomy" id="294"/>
    <lineage>
        <taxon>Bacteria</taxon>
        <taxon>Pseudomonadati</taxon>
        <taxon>Pseudomonadota</taxon>
        <taxon>Gammaproteobacteria</taxon>
        <taxon>Pseudomonadales</taxon>
        <taxon>Pseudomonadaceae</taxon>
        <taxon>Pseudomonas</taxon>
    </lineage>
</organism>
<evidence type="ECO:0000313" key="1">
    <source>
        <dbReference type="EMBL" id="VEF11027.1"/>
    </source>
</evidence>
<proteinExistence type="predicted"/>
<dbReference type="AlphaFoldDB" id="A0A448DW64"/>
<accession>A0A448DW64</accession>
<gene>
    <name evidence="1" type="ORF">NCTC9428_02642</name>
</gene>
<dbReference type="Proteomes" id="UP000281909">
    <property type="component" value="Chromosome"/>
</dbReference>
<sequence length="112" mass="12514">MPESLQRLLRLGRSPHKVNNMKNNKRSTLTSDPFQHLMDHASAGFELDCKQACRGFKVHMAVKVFGMGRLIPNNLADEDGTWDSQFDSDDALPRMTAVAERASTAQNSLSPR</sequence>
<evidence type="ECO:0000313" key="2">
    <source>
        <dbReference type="Proteomes" id="UP000281909"/>
    </source>
</evidence>
<protein>
    <submittedName>
        <fullName evidence="1">Uncharacterized protein</fullName>
    </submittedName>
</protein>